<proteinExistence type="predicted"/>
<evidence type="ECO:0000313" key="3">
    <source>
        <dbReference type="Proteomes" id="UP001318760"/>
    </source>
</evidence>
<dbReference type="RefSeq" id="WP_336613630.1">
    <property type="nucleotide sequence ID" value="NZ_JADBHS010000009.1"/>
</dbReference>
<name>A0ABD4JJE1_9BACT</name>
<organism evidence="2 3">
    <name type="scientific">Campylobacter californiensis</name>
    <dbReference type="NCBI Taxonomy" id="1032243"/>
    <lineage>
        <taxon>Bacteria</taxon>
        <taxon>Pseudomonadati</taxon>
        <taxon>Campylobacterota</taxon>
        <taxon>Epsilonproteobacteria</taxon>
        <taxon>Campylobacterales</taxon>
        <taxon>Campylobacteraceae</taxon>
        <taxon>Campylobacter</taxon>
    </lineage>
</organism>
<evidence type="ECO:0008006" key="4">
    <source>
        <dbReference type="Google" id="ProtNLM"/>
    </source>
</evidence>
<keyword evidence="1" id="KW-0175">Coiled coil</keyword>
<gene>
    <name evidence="2" type="ORF">CCAL12919_05820</name>
</gene>
<dbReference type="EMBL" id="JADBHS010000009">
    <property type="protein sequence ID" value="MBE2986650.1"/>
    <property type="molecule type" value="Genomic_DNA"/>
</dbReference>
<reference evidence="2 3" key="1">
    <citation type="submission" date="2020-10" db="EMBL/GenBank/DDBJ databases">
        <title>Campylobacter californiensis sp. nov. isolated from cattle and feral swine in California.</title>
        <authorList>
            <person name="Miller W.G."/>
        </authorList>
    </citation>
    <scope>NUCLEOTIDE SEQUENCE [LARGE SCALE GENOMIC DNA]</scope>
    <source>
        <strain evidence="2 3">RM12919</strain>
    </source>
</reference>
<dbReference type="Proteomes" id="UP001318760">
    <property type="component" value="Unassembled WGS sequence"/>
</dbReference>
<comment type="caution">
    <text evidence="2">The sequence shown here is derived from an EMBL/GenBank/DDBJ whole genome shotgun (WGS) entry which is preliminary data.</text>
</comment>
<dbReference type="AlphaFoldDB" id="A0ABD4JJE1"/>
<evidence type="ECO:0000256" key="1">
    <source>
        <dbReference type="SAM" id="Coils"/>
    </source>
</evidence>
<evidence type="ECO:0000313" key="2">
    <source>
        <dbReference type="EMBL" id="MBE2986650.1"/>
    </source>
</evidence>
<sequence>MGIFSKPFLYALCVCGFLAISLIGTGLKISSLAAANEILKDSNKELTKKADELTTHKATLKANLANCDAALASQSEAIKASMVKVDNAPSKEAERIKKIYVKDKSCEAELKAYKELFK</sequence>
<protein>
    <recommendedName>
        <fullName evidence="4">DUF1090 domain-containing protein</fullName>
    </recommendedName>
</protein>
<feature type="coiled-coil region" evidence="1">
    <location>
        <begin position="29"/>
        <end position="63"/>
    </location>
</feature>
<accession>A0ABD4JJE1</accession>